<comment type="caution">
    <text evidence="1">The sequence shown here is derived from an EMBL/GenBank/DDBJ whole genome shotgun (WGS) entry which is preliminary data.</text>
</comment>
<proteinExistence type="predicted"/>
<accession>A0ACB8SAJ3</accession>
<name>A0ACB8SAJ3_9AGAM</name>
<evidence type="ECO:0000313" key="2">
    <source>
        <dbReference type="Proteomes" id="UP000814033"/>
    </source>
</evidence>
<organism evidence="1 2">
    <name type="scientific">Auriscalpium vulgare</name>
    <dbReference type="NCBI Taxonomy" id="40419"/>
    <lineage>
        <taxon>Eukaryota</taxon>
        <taxon>Fungi</taxon>
        <taxon>Dikarya</taxon>
        <taxon>Basidiomycota</taxon>
        <taxon>Agaricomycotina</taxon>
        <taxon>Agaricomycetes</taxon>
        <taxon>Russulales</taxon>
        <taxon>Auriscalpiaceae</taxon>
        <taxon>Auriscalpium</taxon>
    </lineage>
</organism>
<reference evidence="1" key="2">
    <citation type="journal article" date="2022" name="New Phytol.">
        <title>Evolutionary transition to the ectomycorrhizal habit in the genomes of a hyperdiverse lineage of mushroom-forming fungi.</title>
        <authorList>
            <person name="Looney B."/>
            <person name="Miyauchi S."/>
            <person name="Morin E."/>
            <person name="Drula E."/>
            <person name="Courty P.E."/>
            <person name="Kohler A."/>
            <person name="Kuo A."/>
            <person name="LaButti K."/>
            <person name="Pangilinan J."/>
            <person name="Lipzen A."/>
            <person name="Riley R."/>
            <person name="Andreopoulos W."/>
            <person name="He G."/>
            <person name="Johnson J."/>
            <person name="Nolan M."/>
            <person name="Tritt A."/>
            <person name="Barry K.W."/>
            <person name="Grigoriev I.V."/>
            <person name="Nagy L.G."/>
            <person name="Hibbett D."/>
            <person name="Henrissat B."/>
            <person name="Matheny P.B."/>
            <person name="Labbe J."/>
            <person name="Martin F.M."/>
        </authorList>
    </citation>
    <scope>NUCLEOTIDE SEQUENCE</scope>
    <source>
        <strain evidence="1">FP105234-sp</strain>
    </source>
</reference>
<protein>
    <submittedName>
        <fullName evidence="1">WD40 repeat-like protein</fullName>
    </submittedName>
</protein>
<gene>
    <name evidence="1" type="ORF">FA95DRAFT_1481721</name>
</gene>
<dbReference type="EMBL" id="MU275840">
    <property type="protein sequence ID" value="KAI0053435.1"/>
    <property type="molecule type" value="Genomic_DNA"/>
</dbReference>
<dbReference type="Proteomes" id="UP000814033">
    <property type="component" value="Unassembled WGS sequence"/>
</dbReference>
<keyword evidence="2" id="KW-1185">Reference proteome</keyword>
<reference evidence="1" key="1">
    <citation type="submission" date="2021-02" db="EMBL/GenBank/DDBJ databases">
        <authorList>
            <consortium name="DOE Joint Genome Institute"/>
            <person name="Ahrendt S."/>
            <person name="Looney B.P."/>
            <person name="Miyauchi S."/>
            <person name="Morin E."/>
            <person name="Drula E."/>
            <person name="Courty P.E."/>
            <person name="Chicoki N."/>
            <person name="Fauchery L."/>
            <person name="Kohler A."/>
            <person name="Kuo A."/>
            <person name="Labutti K."/>
            <person name="Pangilinan J."/>
            <person name="Lipzen A."/>
            <person name="Riley R."/>
            <person name="Andreopoulos W."/>
            <person name="He G."/>
            <person name="Johnson J."/>
            <person name="Barry K.W."/>
            <person name="Grigoriev I.V."/>
            <person name="Nagy L."/>
            <person name="Hibbett D."/>
            <person name="Henrissat B."/>
            <person name="Matheny P.B."/>
            <person name="Labbe J."/>
            <person name="Martin F."/>
        </authorList>
    </citation>
    <scope>NUCLEOTIDE SEQUENCE</scope>
    <source>
        <strain evidence="1">FP105234-sp</strain>
    </source>
</reference>
<sequence>MASAPLTVNADEVNCLIYAYLQDSGFRHTAFSLRHEGRLEHSSNFTKHIPRGELVELLIKALLYMEVEAHWQGSDLTANCSTGFSLLQTHVCSLSPASVKHTIPAISSSAAADILDSVKRKASTPATDDGRSEKRVKTDTEAEASALEQTPDPSSKVKKDESHSDITTDAVMYDASMKTSRRAKSPGPEDTEIDPGTIQLLSAHNTEVFVCAWNPTQSNLLASGSKDAVVYLWNVPGPSKDGSPAPPVQDGPVTLIDARQEEGDLTSLDWNSDGTLLSVGSFDACLRVCTKGGERYYTSSSHKGPIFATRFSPSGRWLLSASLDHTACVWDIKARRLHRQVKVTDSLIDVDWMDDENYAICGADRMIHVLHIDHDIPRTSFCGHGNEINQVKFNETRSHFASCSDDHTARIWRASDIAPVSPKTTFVNTAVVLAGHRNSVNGVSWCPQAASPNQMIVATSSFDQTARLWDAETGACLKVFANHKRPIYTLTFSPDGIWFATGSGDGWLHVYSVKEQEKVWSWRSEPQKRSIFEIDWQQTGDIDRIAMALESRKVGVIDVKRLPALQRKTDSA</sequence>
<evidence type="ECO:0000313" key="1">
    <source>
        <dbReference type="EMBL" id="KAI0053435.1"/>
    </source>
</evidence>